<sequence length="76" mass="7955">MIEATSFRDLISKSSLNSIGKRAAFCQAGCTACLWEGGSTGGLNGYVTCDGRGWVYRDCGAGTNCKKAANCQVYCG</sequence>
<reference evidence="3" key="1">
    <citation type="submission" date="2021-02" db="EMBL/GenBank/DDBJ databases">
        <authorList>
            <person name="Nowell W R."/>
        </authorList>
    </citation>
    <scope>NUCLEOTIDE SEQUENCE</scope>
</reference>
<dbReference type="EMBL" id="CAJNOR010002193">
    <property type="protein sequence ID" value="CAF1260913.1"/>
    <property type="molecule type" value="Genomic_DNA"/>
</dbReference>
<keyword evidence="4" id="KW-1185">Reference proteome</keyword>
<dbReference type="OrthoDB" id="10302254at2759"/>
<dbReference type="Proteomes" id="UP000663852">
    <property type="component" value="Unassembled WGS sequence"/>
</dbReference>
<evidence type="ECO:0000313" key="4">
    <source>
        <dbReference type="Proteomes" id="UP000663828"/>
    </source>
</evidence>
<dbReference type="Proteomes" id="UP000663828">
    <property type="component" value="Unassembled WGS sequence"/>
</dbReference>
<evidence type="ECO:0000313" key="2">
    <source>
        <dbReference type="EMBL" id="CAF1516587.1"/>
    </source>
</evidence>
<accession>A0A815UFA4</accession>
<name>A0A815UFA4_ADIRI</name>
<evidence type="ECO:0000313" key="3">
    <source>
        <dbReference type="EMBL" id="CAF1518256.1"/>
    </source>
</evidence>
<gene>
    <name evidence="2" type="ORF">EDS130_LOCUS43596</name>
    <name evidence="1" type="ORF">XAT740_LOCUS26773</name>
    <name evidence="3" type="ORF">XAT740_LOCUS40633</name>
</gene>
<protein>
    <submittedName>
        <fullName evidence="3">Uncharacterized protein</fullName>
    </submittedName>
</protein>
<dbReference type="EMBL" id="CAJNOJ010000735">
    <property type="protein sequence ID" value="CAF1516587.1"/>
    <property type="molecule type" value="Genomic_DNA"/>
</dbReference>
<dbReference type="AlphaFoldDB" id="A0A815UFA4"/>
<evidence type="ECO:0000313" key="1">
    <source>
        <dbReference type="EMBL" id="CAF1260913.1"/>
    </source>
</evidence>
<dbReference type="EMBL" id="CAJNOR010004644">
    <property type="protein sequence ID" value="CAF1518256.1"/>
    <property type="molecule type" value="Genomic_DNA"/>
</dbReference>
<comment type="caution">
    <text evidence="3">The sequence shown here is derived from an EMBL/GenBank/DDBJ whole genome shotgun (WGS) entry which is preliminary data.</text>
</comment>
<proteinExistence type="predicted"/>
<organism evidence="3 4">
    <name type="scientific">Adineta ricciae</name>
    <name type="common">Rotifer</name>
    <dbReference type="NCBI Taxonomy" id="249248"/>
    <lineage>
        <taxon>Eukaryota</taxon>
        <taxon>Metazoa</taxon>
        <taxon>Spiralia</taxon>
        <taxon>Gnathifera</taxon>
        <taxon>Rotifera</taxon>
        <taxon>Eurotatoria</taxon>
        <taxon>Bdelloidea</taxon>
        <taxon>Adinetida</taxon>
        <taxon>Adinetidae</taxon>
        <taxon>Adineta</taxon>
    </lineage>
</organism>